<feature type="compositionally biased region" description="Polar residues" evidence="3">
    <location>
        <begin position="283"/>
        <end position="296"/>
    </location>
</feature>
<organism evidence="6 7">
    <name type="scientific">Cadophora malorum</name>
    <dbReference type="NCBI Taxonomy" id="108018"/>
    <lineage>
        <taxon>Eukaryota</taxon>
        <taxon>Fungi</taxon>
        <taxon>Dikarya</taxon>
        <taxon>Ascomycota</taxon>
        <taxon>Pezizomycotina</taxon>
        <taxon>Leotiomycetes</taxon>
        <taxon>Helotiales</taxon>
        <taxon>Ploettnerulaceae</taxon>
        <taxon>Cadophora</taxon>
    </lineage>
</organism>
<dbReference type="InterPro" id="IPR001487">
    <property type="entry name" value="Bromodomain"/>
</dbReference>
<feature type="compositionally biased region" description="Pro residues" evidence="3">
    <location>
        <begin position="218"/>
        <end position="233"/>
    </location>
</feature>
<dbReference type="PANTHER" id="PTHR15398:SF4">
    <property type="entry name" value="BROMODOMAIN-CONTAINING PROTEIN 8 ISOFORM X1"/>
    <property type="match status" value="1"/>
</dbReference>
<feature type="compositionally biased region" description="Low complexity" evidence="3">
    <location>
        <begin position="358"/>
        <end position="368"/>
    </location>
</feature>
<feature type="compositionally biased region" description="Polar residues" evidence="3">
    <location>
        <begin position="157"/>
        <end position="168"/>
    </location>
</feature>
<evidence type="ECO:0000256" key="4">
    <source>
        <dbReference type="SAM" id="SignalP"/>
    </source>
</evidence>
<reference evidence="6" key="1">
    <citation type="submission" date="2021-02" db="EMBL/GenBank/DDBJ databases">
        <title>Genome sequence Cadophora malorum strain M34.</title>
        <authorList>
            <person name="Stefanovic E."/>
            <person name="Vu D."/>
            <person name="Scully C."/>
            <person name="Dijksterhuis J."/>
            <person name="Roader J."/>
            <person name="Houbraken J."/>
        </authorList>
    </citation>
    <scope>NUCLEOTIDE SEQUENCE</scope>
    <source>
        <strain evidence="6">M34</strain>
    </source>
</reference>
<sequence length="909" mass="99845">MNSTVATYTPLECLLLFQTLVAYGTEEQDFDRISNLLTDNDLVKSSEAYDAQRLSADSLRQLFLQLLRDELRSEEEVVDDSGSRKRKLPTPPLPSIKDAQEYKEKLPLLVDRLYARYRDVMVKAIQEDERRYAAIQEEIREIERGEWDDKILEENRATNGTATDTLKTNGVEEALPQDARSELTKVPSKPNTPLASPRPEALPISDVLNSKDATPVPSRAPDPPRAQGFPPPMRTGSTGPHGPSPLQGFPDQRQQMQPGFGQGQPPYPTQHPMPSGQPPGGYTQWQTLSPSHFQPPNVQNAQYNQHQQSQPHQPRPFSSPHGIPPPQPHVPSSPINQRPSQIVLPPPNGIHRPPSSPAMPLDALADAAGQHRAHSGSPRMSQGPHGSPMMQQEPHGSQIIQPPQGAPMMQYPPHGSPMMQHNPQMYPGTPVMQGPPPGHQYSPHQRSPSGNGPIPFNQQYAPFPGNQQFQQQPNHRTPFQQPNIIQQQPKTYNSPYNAGQERKSSILPQTPFSRGLPRHSTGSGTVWTPNPSGSTPKNFMAFDPPEMEPLSPVLAPAELPEKKTPKKKTPKKPEPTKALPSVEQPKKQTKSKPPRVNYRGRAGSTASSVIAGSQRSQSVMSHADELSLDNENINRNVKQEVATPVGIDDAGDTTADELPRHSRMGPSPAKSTKRKRQSSVPFAPIEARASNPPTQVLWTRAFPKISSSALESIAGHKNASTFSYPVKERDAPGYKNLILRPQDLKSIRSAITAGSRAAAAVVADDPSLNINPAASSLLLPISEDLIPPRGIINYAQLEKELMRMFANAIMFNADPDRGLGRRFHENGKDKGDVVGYEFDVDGIVKDTKAMFADVEKVVGSLRSAERRSEEMRESSTVRQAAEDDDADELAGDGESHVGNTGTVKRRRKG</sequence>
<evidence type="ECO:0000256" key="1">
    <source>
        <dbReference type="ARBA" id="ARBA00023117"/>
    </source>
</evidence>
<accession>A0A8H7TLR5</accession>
<feature type="compositionally biased region" description="Basic and acidic residues" evidence="3">
    <location>
        <begin position="863"/>
        <end position="875"/>
    </location>
</feature>
<dbReference type="Proteomes" id="UP000664132">
    <property type="component" value="Unassembled WGS sequence"/>
</dbReference>
<dbReference type="GO" id="GO:0006325">
    <property type="term" value="P:chromatin organization"/>
    <property type="evidence" value="ECO:0007669"/>
    <property type="project" value="UniProtKB-ARBA"/>
</dbReference>
<dbReference type="EMBL" id="JAFJYH010000063">
    <property type="protein sequence ID" value="KAG4421562.1"/>
    <property type="molecule type" value="Genomic_DNA"/>
</dbReference>
<protein>
    <recommendedName>
        <fullName evidence="5">Bromo domain-containing protein</fullName>
    </recommendedName>
</protein>
<dbReference type="AlphaFoldDB" id="A0A8H7TLR5"/>
<evidence type="ECO:0000256" key="3">
    <source>
        <dbReference type="SAM" id="MobiDB-lite"/>
    </source>
</evidence>
<name>A0A8H7TLR5_9HELO</name>
<dbReference type="PROSITE" id="PS50014">
    <property type="entry name" value="BROMODOMAIN_2"/>
    <property type="match status" value="1"/>
</dbReference>
<feature type="compositionally biased region" description="Pro residues" evidence="3">
    <location>
        <begin position="322"/>
        <end position="331"/>
    </location>
</feature>
<feature type="compositionally biased region" description="Low complexity" evidence="3">
    <location>
        <begin position="297"/>
        <end position="321"/>
    </location>
</feature>
<gene>
    <name evidence="6" type="ORF">IFR04_005289</name>
</gene>
<comment type="caution">
    <text evidence="6">The sequence shown here is derived from an EMBL/GenBank/DDBJ whole genome shotgun (WGS) entry which is preliminary data.</text>
</comment>
<feature type="region of interest" description="Disordered" evidence="3">
    <location>
        <begin position="154"/>
        <end position="688"/>
    </location>
</feature>
<keyword evidence="4" id="KW-0732">Signal</keyword>
<dbReference type="SUPFAM" id="SSF47370">
    <property type="entry name" value="Bromodomain"/>
    <property type="match status" value="1"/>
</dbReference>
<proteinExistence type="predicted"/>
<evidence type="ECO:0000313" key="6">
    <source>
        <dbReference type="EMBL" id="KAG4421562.1"/>
    </source>
</evidence>
<feature type="domain" description="Bromo" evidence="5">
    <location>
        <begin position="714"/>
        <end position="819"/>
    </location>
</feature>
<feature type="compositionally biased region" description="Acidic residues" evidence="3">
    <location>
        <begin position="882"/>
        <end position="891"/>
    </location>
</feature>
<feature type="compositionally biased region" description="Low complexity" evidence="3">
    <location>
        <begin position="462"/>
        <end position="489"/>
    </location>
</feature>
<dbReference type="OrthoDB" id="21449at2759"/>
<feature type="compositionally biased region" description="Polar residues" evidence="3">
    <location>
        <begin position="442"/>
        <end position="460"/>
    </location>
</feature>
<feature type="signal peptide" evidence="4">
    <location>
        <begin position="1"/>
        <end position="24"/>
    </location>
</feature>
<feature type="compositionally biased region" description="Polar residues" evidence="3">
    <location>
        <begin position="604"/>
        <end position="620"/>
    </location>
</feature>
<feature type="region of interest" description="Disordered" evidence="3">
    <location>
        <begin position="863"/>
        <end position="909"/>
    </location>
</feature>
<dbReference type="Gene3D" id="1.20.920.10">
    <property type="entry name" value="Bromodomain-like"/>
    <property type="match status" value="1"/>
</dbReference>
<evidence type="ECO:0000259" key="5">
    <source>
        <dbReference type="PROSITE" id="PS50014"/>
    </source>
</evidence>
<dbReference type="InterPro" id="IPR036427">
    <property type="entry name" value="Bromodomain-like_sf"/>
</dbReference>
<keyword evidence="1 2" id="KW-0103">Bromodomain</keyword>
<dbReference type="PANTHER" id="PTHR15398">
    <property type="entry name" value="BROMODOMAIN-CONTAINING PROTEIN 8"/>
    <property type="match status" value="1"/>
</dbReference>
<feature type="chain" id="PRO_5034766031" description="Bromo domain-containing protein" evidence="4">
    <location>
        <begin position="25"/>
        <end position="909"/>
    </location>
</feature>
<evidence type="ECO:0000256" key="2">
    <source>
        <dbReference type="PROSITE-ProRule" id="PRU00035"/>
    </source>
</evidence>
<feature type="compositionally biased region" description="Pro residues" evidence="3">
    <location>
        <begin position="265"/>
        <end position="277"/>
    </location>
</feature>
<keyword evidence="7" id="KW-1185">Reference proteome</keyword>
<evidence type="ECO:0000313" key="7">
    <source>
        <dbReference type="Proteomes" id="UP000664132"/>
    </source>
</evidence>
<feature type="compositionally biased region" description="Polar residues" evidence="3">
    <location>
        <begin position="520"/>
        <end position="537"/>
    </location>
</feature>
<dbReference type="GO" id="GO:0035267">
    <property type="term" value="C:NuA4 histone acetyltransferase complex"/>
    <property type="evidence" value="ECO:0007669"/>
    <property type="project" value="TreeGrafter"/>
</dbReference>